<accession>A0AAN9AE87</accession>
<dbReference type="AlphaFoldDB" id="A0AAN9AE87"/>
<gene>
    <name evidence="1" type="ORF">SK128_022149</name>
</gene>
<organism evidence="1 2">
    <name type="scientific">Halocaridina rubra</name>
    <name type="common">Hawaiian red shrimp</name>
    <dbReference type="NCBI Taxonomy" id="373956"/>
    <lineage>
        <taxon>Eukaryota</taxon>
        <taxon>Metazoa</taxon>
        <taxon>Ecdysozoa</taxon>
        <taxon>Arthropoda</taxon>
        <taxon>Crustacea</taxon>
        <taxon>Multicrustacea</taxon>
        <taxon>Malacostraca</taxon>
        <taxon>Eumalacostraca</taxon>
        <taxon>Eucarida</taxon>
        <taxon>Decapoda</taxon>
        <taxon>Pleocyemata</taxon>
        <taxon>Caridea</taxon>
        <taxon>Atyoidea</taxon>
        <taxon>Atyidae</taxon>
        <taxon>Halocaridina</taxon>
    </lineage>
</organism>
<feature type="non-terminal residue" evidence="1">
    <location>
        <position position="1"/>
    </location>
</feature>
<protein>
    <submittedName>
        <fullName evidence="1">Uncharacterized protein</fullName>
    </submittedName>
</protein>
<keyword evidence="2" id="KW-1185">Reference proteome</keyword>
<dbReference type="Proteomes" id="UP001381693">
    <property type="component" value="Unassembled WGS sequence"/>
</dbReference>
<dbReference type="EMBL" id="JAXCGZ010000855">
    <property type="protein sequence ID" value="KAK7085523.1"/>
    <property type="molecule type" value="Genomic_DNA"/>
</dbReference>
<proteinExistence type="predicted"/>
<comment type="caution">
    <text evidence="1">The sequence shown here is derived from an EMBL/GenBank/DDBJ whole genome shotgun (WGS) entry which is preliminary data.</text>
</comment>
<name>A0AAN9AE87_HALRR</name>
<evidence type="ECO:0000313" key="2">
    <source>
        <dbReference type="Proteomes" id="UP001381693"/>
    </source>
</evidence>
<reference evidence="1 2" key="1">
    <citation type="submission" date="2023-11" db="EMBL/GenBank/DDBJ databases">
        <title>Halocaridina rubra genome assembly.</title>
        <authorList>
            <person name="Smith C."/>
        </authorList>
    </citation>
    <scope>NUCLEOTIDE SEQUENCE [LARGE SCALE GENOMIC DNA]</scope>
    <source>
        <strain evidence="1">EP-1</strain>
        <tissue evidence="1">Whole</tissue>
    </source>
</reference>
<sequence length="121" mass="13931">NLKQLKVKRGRKRMKNEFQRKSAYSEKINWENMEVSYQGQVIDAHNFLHSINDCFLQQHVFEPIHNIDGENPTNLDLVFTGDTQDITNVEILPPIGKSHHAVTLCEFVVDDDLDGDIDVPI</sequence>
<evidence type="ECO:0000313" key="1">
    <source>
        <dbReference type="EMBL" id="KAK7085523.1"/>
    </source>
</evidence>